<organism evidence="2 3">
    <name type="scientific">Fonsecaea multimorphosa CBS 102226</name>
    <dbReference type="NCBI Taxonomy" id="1442371"/>
    <lineage>
        <taxon>Eukaryota</taxon>
        <taxon>Fungi</taxon>
        <taxon>Dikarya</taxon>
        <taxon>Ascomycota</taxon>
        <taxon>Pezizomycotina</taxon>
        <taxon>Eurotiomycetes</taxon>
        <taxon>Chaetothyriomycetidae</taxon>
        <taxon>Chaetothyriales</taxon>
        <taxon>Herpotrichiellaceae</taxon>
        <taxon>Fonsecaea</taxon>
    </lineage>
</organism>
<feature type="compositionally biased region" description="Basic and acidic residues" evidence="1">
    <location>
        <begin position="441"/>
        <end position="459"/>
    </location>
</feature>
<gene>
    <name evidence="2" type="ORF">Z520_05518</name>
</gene>
<dbReference type="Proteomes" id="UP000053411">
    <property type="component" value="Unassembled WGS sequence"/>
</dbReference>
<dbReference type="EMBL" id="KN848070">
    <property type="protein sequence ID" value="KIX99057.1"/>
    <property type="molecule type" value="Genomic_DNA"/>
</dbReference>
<feature type="compositionally biased region" description="Polar residues" evidence="1">
    <location>
        <begin position="149"/>
        <end position="166"/>
    </location>
</feature>
<dbReference type="GeneID" id="27711264"/>
<proteinExistence type="predicted"/>
<protein>
    <submittedName>
        <fullName evidence="2">Uncharacterized protein</fullName>
    </submittedName>
</protein>
<feature type="region of interest" description="Disordered" evidence="1">
    <location>
        <begin position="421"/>
        <end position="459"/>
    </location>
</feature>
<sequence length="500" mass="55618">MCMPRVQWPDGANTRISHHKAELVKVQSLFYARRYKECIALCEQLQTSEIHALHQAFLWFYHATCYESTGLIAHNFSGNKLQFLESARESFNLALKCVPLPYVSTEGGSYEQPEESPVITNFGSPSIMRAQQAGRKEVSVSACVTEISPSGSPTSLYSIGTPSSEGKSVADCNGSSSLKHAYQGKSAHDNSKEGSSKCNPMKHPATPVTSNTEESRLERWPSSTRILQDDLVPSPLFSRNPKRPGMGLLESDVDTRPLPPLPFNHKADFKIQGTRIIQDPLMRKTAVQTLIARFEGTLPLLPSALFTAARSPLREQVHELETPAASPGVTSMRFRMIRDAFSPDPHNEHLEAYLTNCTSAALGRYNAHLADFRAQLRKHIAYVDGEIVRVQKIQGERSATKALGSKQRFASFWSFDVASTGSASKVAPGSTRVGRSTDLVGEDHDHDTPSGESSRHRFKKKIDELKRQGWKVCKERHGFKGVEFYEDLRRRVEAELEDGC</sequence>
<name>A0A0D2JZV1_9EURO</name>
<evidence type="ECO:0000256" key="1">
    <source>
        <dbReference type="SAM" id="MobiDB-lite"/>
    </source>
</evidence>
<reference evidence="2 3" key="1">
    <citation type="submission" date="2015-01" db="EMBL/GenBank/DDBJ databases">
        <title>The Genome Sequence of Fonsecaea multimorphosa CBS 102226.</title>
        <authorList>
            <consortium name="The Broad Institute Genomics Platform"/>
            <person name="Cuomo C."/>
            <person name="de Hoog S."/>
            <person name="Gorbushina A."/>
            <person name="Stielow B."/>
            <person name="Teixiera M."/>
            <person name="Abouelleil A."/>
            <person name="Chapman S.B."/>
            <person name="Priest M."/>
            <person name="Young S.K."/>
            <person name="Wortman J."/>
            <person name="Nusbaum C."/>
            <person name="Birren B."/>
        </authorList>
    </citation>
    <scope>NUCLEOTIDE SEQUENCE [LARGE SCALE GENOMIC DNA]</scope>
    <source>
        <strain evidence="2 3">CBS 102226</strain>
    </source>
</reference>
<dbReference type="RefSeq" id="XP_016633180.1">
    <property type="nucleotide sequence ID" value="XM_016776021.1"/>
</dbReference>
<feature type="region of interest" description="Disordered" evidence="1">
    <location>
        <begin position="149"/>
        <end position="221"/>
    </location>
</feature>
<feature type="compositionally biased region" description="Basic and acidic residues" evidence="1">
    <location>
        <begin position="186"/>
        <end position="195"/>
    </location>
</feature>
<evidence type="ECO:0000313" key="3">
    <source>
        <dbReference type="Proteomes" id="UP000053411"/>
    </source>
</evidence>
<keyword evidence="3" id="KW-1185">Reference proteome</keyword>
<dbReference type="VEuPathDB" id="FungiDB:Z520_05518"/>
<accession>A0A0D2JZV1</accession>
<dbReference type="AlphaFoldDB" id="A0A0D2JZV1"/>
<evidence type="ECO:0000313" key="2">
    <source>
        <dbReference type="EMBL" id="KIX99057.1"/>
    </source>
</evidence>
<dbReference type="OrthoDB" id="3641178at2759"/>